<comment type="caution">
    <text evidence="7">The sequence shown here is derived from an EMBL/GenBank/DDBJ whole genome shotgun (WGS) entry which is preliminary data.</text>
</comment>
<name>A0A0W0CMT8_CANGB</name>
<dbReference type="InterPro" id="IPR006910">
    <property type="entry name" value="Rad21_Rec8_N"/>
</dbReference>
<dbReference type="PANTHER" id="PTHR12585">
    <property type="entry name" value="SCC1 / RAD21 FAMILY MEMBER"/>
    <property type="match status" value="1"/>
</dbReference>
<evidence type="ECO:0000313" key="8">
    <source>
        <dbReference type="Proteomes" id="UP000054886"/>
    </source>
</evidence>
<evidence type="ECO:0000256" key="1">
    <source>
        <dbReference type="ARBA" id="ARBA00004123"/>
    </source>
</evidence>
<dbReference type="VEuPathDB" id="FungiDB:CAGL0C04433g"/>
<dbReference type="VEuPathDB" id="FungiDB:GVI51_C04191"/>
<dbReference type="GO" id="GO:0005739">
    <property type="term" value="C:mitochondrion"/>
    <property type="evidence" value="ECO:0007669"/>
    <property type="project" value="EnsemblFungi"/>
</dbReference>
<feature type="region of interest" description="Disordered" evidence="4">
    <location>
        <begin position="322"/>
        <end position="347"/>
    </location>
</feature>
<feature type="region of interest" description="Disordered" evidence="4">
    <location>
        <begin position="208"/>
        <end position="235"/>
    </location>
</feature>
<accession>A0A0W0CMT8</accession>
<dbReference type="GO" id="GO:0000086">
    <property type="term" value="P:G2/M transition of mitotic cell cycle"/>
    <property type="evidence" value="ECO:0007669"/>
    <property type="project" value="EnsemblFungi"/>
</dbReference>
<dbReference type="Proteomes" id="UP000054886">
    <property type="component" value="Unassembled WGS sequence"/>
</dbReference>
<dbReference type="GO" id="GO:0006915">
    <property type="term" value="P:apoptotic process"/>
    <property type="evidence" value="ECO:0007669"/>
    <property type="project" value="EnsemblFungi"/>
</dbReference>
<dbReference type="GO" id="GO:0000794">
    <property type="term" value="C:condensed nuclear chromosome"/>
    <property type="evidence" value="ECO:0007669"/>
    <property type="project" value="EnsemblFungi"/>
</dbReference>
<dbReference type="VEuPathDB" id="FungiDB:GWK60_C03949"/>
<protein>
    <submittedName>
        <fullName evidence="7">Sister chromatid cohesion protein 1</fullName>
    </submittedName>
</protein>
<comment type="subcellular location">
    <subcellularLocation>
        <location evidence="1">Nucleus</location>
    </subcellularLocation>
</comment>
<evidence type="ECO:0000256" key="4">
    <source>
        <dbReference type="SAM" id="MobiDB-lite"/>
    </source>
</evidence>
<feature type="compositionally biased region" description="Basic and acidic residues" evidence="4">
    <location>
        <begin position="338"/>
        <end position="347"/>
    </location>
</feature>
<evidence type="ECO:0000256" key="2">
    <source>
        <dbReference type="ARBA" id="ARBA00009870"/>
    </source>
</evidence>
<comment type="similarity">
    <text evidence="2">Belongs to the rad21 family.</text>
</comment>
<organism evidence="7 8">
    <name type="scientific">Candida glabrata</name>
    <name type="common">Yeast</name>
    <name type="synonym">Torulopsis glabrata</name>
    <dbReference type="NCBI Taxonomy" id="5478"/>
    <lineage>
        <taxon>Eukaryota</taxon>
        <taxon>Fungi</taxon>
        <taxon>Dikarya</taxon>
        <taxon>Ascomycota</taxon>
        <taxon>Saccharomycotina</taxon>
        <taxon>Saccharomycetes</taxon>
        <taxon>Saccharomycetales</taxon>
        <taxon>Saccharomycetaceae</taxon>
        <taxon>Nakaseomyces</taxon>
    </lineage>
</organism>
<dbReference type="InterPro" id="IPR039781">
    <property type="entry name" value="Rad21/Rec8-like"/>
</dbReference>
<dbReference type="EMBL" id="LLZZ01000144">
    <property type="protein sequence ID" value="KTA99468.1"/>
    <property type="molecule type" value="Genomic_DNA"/>
</dbReference>
<gene>
    <name evidence="7" type="ORF">AO440_000458</name>
</gene>
<feature type="region of interest" description="Disordered" evidence="4">
    <location>
        <begin position="403"/>
        <end position="425"/>
    </location>
</feature>
<dbReference type="AlphaFoldDB" id="A0A0W0CMT8"/>
<reference evidence="7 8" key="1">
    <citation type="submission" date="2015-10" db="EMBL/GenBank/DDBJ databases">
        <title>Draft genomes sequences of Candida glabrata isolates 1A, 1B, 2A, 2B, 3A and 3B.</title>
        <authorList>
            <person name="Haavelsrud O.E."/>
            <person name="Gaustad P."/>
        </authorList>
    </citation>
    <scope>NUCLEOTIDE SEQUENCE [LARGE SCALE GENOMIC DNA]</scope>
    <source>
        <strain evidence="7">910700640</strain>
    </source>
</reference>
<dbReference type="PANTHER" id="PTHR12585:SF69">
    <property type="entry name" value="FI11703P"/>
    <property type="match status" value="1"/>
</dbReference>
<dbReference type="VEuPathDB" id="FungiDB:B1J91_C04433g"/>
<dbReference type="Pfam" id="PF04825">
    <property type="entry name" value="Rad21_Rec8_N"/>
    <property type="match status" value="1"/>
</dbReference>
<proteinExistence type="inferred from homology"/>
<sequence>MEQRQNLNAVLGLSTKNGPLAQIWLASNMGNLTRNTVLQTNIADTAEEVAKVTGCAEDGSQYPVEHITLRTSGELLHGIVRVYSKQAAFLLTDIKDTLTKISSLFRTNQRLGATISKYSTITRLEFLVLDDTVTERDVLSVPSLDFLNETSSLRNHSIMNDSMDRRMTGAKSYDLSIEVGRRFAGDEELQYNEDSTLNLDFDLGHPNDSKAPLSSSKSWDEGTRQSGDVTAQSNYINMEDDEFLAEGEPEELHLDLGLDTADGDRSIELGRRAEPVEDAHETTDFGFDLDIGKDPINMEEDNESAEELELEGLQADNEPLRKAASSKNPSLVNTHPLQTDRETELSDEVIKSNPDRNLVETGNLQTRSNEEKLTAKRLWSEMAQSMAYLPHSIFNDFMKLQPSKKQRTEDDNQGDVTPEMDISLGMNDDLISDNDAEVPMDHEINEPDLEIAGNIGELPEQTSTQNAEGTLDVMQTQTSSSYSSVSSVESVTQKLASIATATTAKILKETVTDGQSDFSTLLQEYHKHEEGDQEPVTRKDASAVFFSMLSLASADCVDLQQEEAYGEINIITKDNLFQDGITA</sequence>
<dbReference type="SUPFAM" id="SSF46785">
    <property type="entry name" value="Winged helix' DNA-binding domain"/>
    <property type="match status" value="1"/>
</dbReference>
<dbReference type="Pfam" id="PF04824">
    <property type="entry name" value="Rad21_Rec8"/>
    <property type="match status" value="1"/>
</dbReference>
<evidence type="ECO:0000259" key="5">
    <source>
        <dbReference type="Pfam" id="PF04824"/>
    </source>
</evidence>
<feature type="domain" description="Rad21/Rec8-like protein C-terminal eukaryotic" evidence="5">
    <location>
        <begin position="537"/>
        <end position="572"/>
    </location>
</feature>
<dbReference type="GO" id="GO:0030892">
    <property type="term" value="C:mitotic cohesin complex"/>
    <property type="evidence" value="ECO:0007669"/>
    <property type="project" value="EnsemblFungi"/>
</dbReference>
<dbReference type="GO" id="GO:0003682">
    <property type="term" value="F:chromatin binding"/>
    <property type="evidence" value="ECO:0007669"/>
    <property type="project" value="EnsemblFungi"/>
</dbReference>
<evidence type="ECO:0000256" key="3">
    <source>
        <dbReference type="ARBA" id="ARBA00023242"/>
    </source>
</evidence>
<feature type="domain" description="Rad21/Rec8-like protein N-terminal" evidence="6">
    <location>
        <begin position="15"/>
        <end position="109"/>
    </location>
</feature>
<dbReference type="InterPro" id="IPR006909">
    <property type="entry name" value="Rad21/Rec8_C_eu"/>
</dbReference>
<dbReference type="Gene3D" id="1.10.10.580">
    <property type="entry name" value="Structural maintenance of chromosome 1. Chain E"/>
    <property type="match status" value="1"/>
</dbReference>
<dbReference type="GO" id="GO:0007076">
    <property type="term" value="P:mitotic chromosome condensation"/>
    <property type="evidence" value="ECO:0007669"/>
    <property type="project" value="EnsemblFungi"/>
</dbReference>
<dbReference type="CDD" id="cd21791">
    <property type="entry name" value="Rad21_Rec8_M_ScScc1p-like"/>
    <property type="match status" value="1"/>
</dbReference>
<feature type="region of interest" description="Disordered" evidence="4">
    <location>
        <begin position="271"/>
        <end position="293"/>
    </location>
</feature>
<dbReference type="InterPro" id="IPR036390">
    <property type="entry name" value="WH_DNA-bd_sf"/>
</dbReference>
<dbReference type="InterPro" id="IPR023093">
    <property type="entry name" value="ScpA-like_C"/>
</dbReference>
<evidence type="ECO:0000259" key="6">
    <source>
        <dbReference type="Pfam" id="PF04825"/>
    </source>
</evidence>
<dbReference type="GO" id="GO:0034087">
    <property type="term" value="P:establishment of mitotic sister chromatid cohesion"/>
    <property type="evidence" value="ECO:0007669"/>
    <property type="project" value="EnsemblFungi"/>
</dbReference>
<feature type="compositionally biased region" description="Polar residues" evidence="4">
    <location>
        <begin position="224"/>
        <end position="235"/>
    </location>
</feature>
<evidence type="ECO:0000313" key="7">
    <source>
        <dbReference type="EMBL" id="KTA99468.1"/>
    </source>
</evidence>
<dbReference type="GO" id="GO:0019901">
    <property type="term" value="F:protein kinase binding"/>
    <property type="evidence" value="ECO:0007669"/>
    <property type="project" value="EnsemblFungi"/>
</dbReference>
<feature type="compositionally biased region" description="Polar residues" evidence="4">
    <location>
        <begin position="325"/>
        <end position="337"/>
    </location>
</feature>
<feature type="compositionally biased region" description="Basic and acidic residues" evidence="4">
    <location>
        <begin position="271"/>
        <end position="283"/>
    </location>
</feature>
<keyword evidence="3" id="KW-0539">Nucleus</keyword>
<dbReference type="GO" id="GO:1990414">
    <property type="term" value="P:replication-born double-strand break repair via sister chromatid exchange"/>
    <property type="evidence" value="ECO:0007669"/>
    <property type="project" value="EnsemblFungi"/>
</dbReference>